<feature type="domain" description="Transketolase-like pyrimidine-binding" evidence="5">
    <location>
        <begin position="1"/>
        <end position="38"/>
    </location>
</feature>
<gene>
    <name evidence="7" type="primary">odhA</name>
    <name evidence="7" type="ORF">g.95110</name>
</gene>
<dbReference type="SUPFAM" id="SSF52518">
    <property type="entry name" value="Thiamin diphosphate-binding fold (THDP-binding)"/>
    <property type="match status" value="1"/>
</dbReference>
<evidence type="ECO:0000313" key="7">
    <source>
        <dbReference type="EMBL" id="JAP99589.1"/>
    </source>
</evidence>
<evidence type="ECO:0000256" key="1">
    <source>
        <dbReference type="ARBA" id="ARBA00001964"/>
    </source>
</evidence>
<accession>A0A146KXX5</accession>
<dbReference type="Gene3D" id="3.40.50.12470">
    <property type="match status" value="1"/>
</dbReference>
<dbReference type="InterPro" id="IPR029061">
    <property type="entry name" value="THDP-binding"/>
</dbReference>
<dbReference type="InterPro" id="IPR005475">
    <property type="entry name" value="Transketolase-like_Pyr-bd"/>
</dbReference>
<dbReference type="GO" id="GO:0005739">
    <property type="term" value="C:mitochondrion"/>
    <property type="evidence" value="ECO:0007669"/>
    <property type="project" value="TreeGrafter"/>
</dbReference>
<dbReference type="PANTHER" id="PTHR23152:SF4">
    <property type="entry name" value="2-OXOADIPATE DEHYDROGENASE COMPLEX COMPONENT E1"/>
    <property type="match status" value="1"/>
</dbReference>
<proteinExistence type="inferred from homology"/>
<dbReference type="GO" id="GO:0030976">
    <property type="term" value="F:thiamine pyrophosphate binding"/>
    <property type="evidence" value="ECO:0007669"/>
    <property type="project" value="InterPro"/>
</dbReference>
<comment type="similarity">
    <text evidence="2">Belongs to the alpha-ketoglutarate dehydrogenase family.</text>
</comment>
<evidence type="ECO:0000256" key="4">
    <source>
        <dbReference type="ARBA" id="ARBA00023052"/>
    </source>
</evidence>
<evidence type="ECO:0000256" key="3">
    <source>
        <dbReference type="ARBA" id="ARBA00023002"/>
    </source>
</evidence>
<dbReference type="GO" id="GO:0004591">
    <property type="term" value="F:oxoglutarate dehydrogenase (succinyl-transferring) activity"/>
    <property type="evidence" value="ECO:0007669"/>
    <property type="project" value="TreeGrafter"/>
</dbReference>
<dbReference type="InterPro" id="IPR031717">
    <property type="entry name" value="ODO-1/KGD_C"/>
</dbReference>
<dbReference type="Pfam" id="PF16870">
    <property type="entry name" value="OxoGdeHyase_C"/>
    <property type="match status" value="1"/>
</dbReference>
<dbReference type="AlphaFoldDB" id="A0A146KXX5"/>
<dbReference type="PANTHER" id="PTHR23152">
    <property type="entry name" value="2-OXOGLUTARATE DEHYDROGENASE"/>
    <property type="match status" value="1"/>
</dbReference>
<dbReference type="EMBL" id="GDHC01019039">
    <property type="protein sequence ID" value="JAP99589.1"/>
    <property type="molecule type" value="Transcribed_RNA"/>
</dbReference>
<evidence type="ECO:0000256" key="2">
    <source>
        <dbReference type="ARBA" id="ARBA00006936"/>
    </source>
</evidence>
<organism evidence="7">
    <name type="scientific">Lygus hesperus</name>
    <name type="common">Western plant bug</name>
    <dbReference type="NCBI Taxonomy" id="30085"/>
    <lineage>
        <taxon>Eukaryota</taxon>
        <taxon>Metazoa</taxon>
        <taxon>Ecdysozoa</taxon>
        <taxon>Arthropoda</taxon>
        <taxon>Hexapoda</taxon>
        <taxon>Insecta</taxon>
        <taxon>Pterygota</taxon>
        <taxon>Neoptera</taxon>
        <taxon>Paraneoptera</taxon>
        <taxon>Hemiptera</taxon>
        <taxon>Heteroptera</taxon>
        <taxon>Panheteroptera</taxon>
        <taxon>Cimicomorpha</taxon>
        <taxon>Miridae</taxon>
        <taxon>Mirini</taxon>
        <taxon>Lygus</taxon>
    </lineage>
</organism>
<comment type="cofactor">
    <cofactor evidence="1">
        <name>thiamine diphosphate</name>
        <dbReference type="ChEBI" id="CHEBI:58937"/>
    </cofactor>
</comment>
<dbReference type="InterPro" id="IPR011603">
    <property type="entry name" value="2oxoglutarate_DH_E1"/>
</dbReference>
<reference evidence="7" key="1">
    <citation type="journal article" date="2016" name="Gigascience">
        <title>De novo construction of an expanded transcriptome assembly for the western tarnished plant bug, Lygus hesperus.</title>
        <authorList>
            <person name="Tassone E.E."/>
            <person name="Geib S.M."/>
            <person name="Hall B."/>
            <person name="Fabrick J.A."/>
            <person name="Brent C.S."/>
            <person name="Hull J.J."/>
        </authorList>
    </citation>
    <scope>NUCLEOTIDE SEQUENCE</scope>
</reference>
<keyword evidence="4" id="KW-0786">Thiamine pyrophosphate</keyword>
<keyword evidence="3" id="KW-0560">Oxidoreductase</keyword>
<dbReference type="GO" id="GO:0006099">
    <property type="term" value="P:tricarboxylic acid cycle"/>
    <property type="evidence" value="ECO:0007669"/>
    <property type="project" value="TreeGrafter"/>
</dbReference>
<feature type="domain" description="2-oxoglutarate dehydrogenase E1 component/KDG C-terminal" evidence="6">
    <location>
        <begin position="43"/>
        <end position="127"/>
    </location>
</feature>
<name>A0A146KXX5_LYGHE</name>
<dbReference type="Pfam" id="PF02779">
    <property type="entry name" value="Transket_pyr"/>
    <property type="match status" value="1"/>
</dbReference>
<sequence>MQVTYPSTPASYFHLLRRQALRDFAKPLIIFFSKARLRAPNLSRLSELSIGSMFHPVLDHGIREDVTPRKVLFCSGQIESIINDARRAAQKNTPNAHEDIALVTVEQLAPFPWEQIADVMEKYMKMNKEV</sequence>
<dbReference type="GO" id="GO:0045252">
    <property type="term" value="C:oxoglutarate dehydrogenase complex"/>
    <property type="evidence" value="ECO:0007669"/>
    <property type="project" value="TreeGrafter"/>
</dbReference>
<protein>
    <submittedName>
        <fullName evidence="7">Putative 2-oxoglutarate dehydrogenase E1 component DHKTD1, mitochondrial</fullName>
    </submittedName>
</protein>
<evidence type="ECO:0000259" key="6">
    <source>
        <dbReference type="Pfam" id="PF16870"/>
    </source>
</evidence>
<evidence type="ECO:0000259" key="5">
    <source>
        <dbReference type="Pfam" id="PF02779"/>
    </source>
</evidence>